<accession>A0AAC9AEG2</accession>
<dbReference type="NCBIfam" id="TIGR00149">
    <property type="entry name" value="TIGR00149_YjbQ"/>
    <property type="match status" value="1"/>
</dbReference>
<dbReference type="PANTHER" id="PTHR30615:SF8">
    <property type="entry name" value="UPF0047 PROTEIN C4A8.02C"/>
    <property type="match status" value="1"/>
</dbReference>
<sequence length="155" mass="17392">MKGSRTWKSVLINNFWQSEKITLDSYPRGFHLITQQVEAALPGIRRVEVGLLHLFLQHTSASLTINENADPTVRQDMEAFFNHSVKEELSFFRHTYEGKDDMPAHLKSSILGCQLTIPVQQGALALGTWQGIMLGEHRDHGGRRTIIATLQGIAA</sequence>
<evidence type="ECO:0000313" key="3">
    <source>
        <dbReference type="Proteomes" id="UP000061468"/>
    </source>
</evidence>
<name>A0AAC9AEG2_9ALTE</name>
<dbReference type="AlphaFoldDB" id="A0AAC9AEG2"/>
<dbReference type="Proteomes" id="UP000061468">
    <property type="component" value="Chromosome"/>
</dbReference>
<organism evidence="2 3">
    <name type="scientific">Alteromonas mediterranea</name>
    <dbReference type="NCBI Taxonomy" id="314275"/>
    <lineage>
        <taxon>Bacteria</taxon>
        <taxon>Pseudomonadati</taxon>
        <taxon>Pseudomonadota</taxon>
        <taxon>Gammaproteobacteria</taxon>
        <taxon>Alteromonadales</taxon>
        <taxon>Alteromonadaceae</taxon>
        <taxon>Alteromonas/Salinimonas group</taxon>
        <taxon>Alteromonas</taxon>
    </lineage>
</organism>
<gene>
    <name evidence="2" type="ORF">AV942_18565</name>
</gene>
<dbReference type="PANTHER" id="PTHR30615">
    <property type="entry name" value="UNCHARACTERIZED PROTEIN YJBQ-RELATED"/>
    <property type="match status" value="1"/>
</dbReference>
<proteinExistence type="inferred from homology"/>
<evidence type="ECO:0008006" key="4">
    <source>
        <dbReference type="Google" id="ProtNLM"/>
    </source>
</evidence>
<evidence type="ECO:0000256" key="1">
    <source>
        <dbReference type="ARBA" id="ARBA00005534"/>
    </source>
</evidence>
<comment type="similarity">
    <text evidence="1">Belongs to the UPF0047 family.</text>
</comment>
<dbReference type="InterPro" id="IPR001602">
    <property type="entry name" value="UPF0047_YjbQ-like"/>
</dbReference>
<protein>
    <recommendedName>
        <fullName evidence="4">Secondary thiamine-phosphate synthase enzyme</fullName>
    </recommendedName>
</protein>
<dbReference type="SUPFAM" id="SSF111038">
    <property type="entry name" value="YjbQ-like"/>
    <property type="match status" value="1"/>
</dbReference>
<reference evidence="2 3" key="1">
    <citation type="submission" date="2015-12" db="EMBL/GenBank/DDBJ databases">
        <title>Intraspecies pangenome expansion in the marine bacterium Alteromonas.</title>
        <authorList>
            <person name="Lopez-Perez M."/>
            <person name="Rodriguez-Valera F."/>
        </authorList>
    </citation>
    <scope>NUCLEOTIDE SEQUENCE [LARGE SCALE GENOMIC DNA]</scope>
    <source>
        <strain evidence="2 3">UM8</strain>
    </source>
</reference>
<dbReference type="Pfam" id="PF01894">
    <property type="entry name" value="YjbQ"/>
    <property type="match status" value="1"/>
</dbReference>
<evidence type="ECO:0000313" key="2">
    <source>
        <dbReference type="EMBL" id="AMJ80151.1"/>
    </source>
</evidence>
<dbReference type="PIRSF" id="PIRSF004681">
    <property type="entry name" value="UCP004681"/>
    <property type="match status" value="1"/>
</dbReference>
<dbReference type="InterPro" id="IPR035917">
    <property type="entry name" value="YjbQ-like_sf"/>
</dbReference>
<dbReference type="Gene3D" id="2.60.120.460">
    <property type="entry name" value="YjbQ-like"/>
    <property type="match status" value="1"/>
</dbReference>
<dbReference type="EMBL" id="CP013928">
    <property type="protein sequence ID" value="AMJ80151.1"/>
    <property type="molecule type" value="Genomic_DNA"/>
</dbReference>